<evidence type="ECO:0000313" key="2">
    <source>
        <dbReference type="EMBL" id="MRI65879.1"/>
    </source>
</evidence>
<comment type="caution">
    <text evidence="2">The sequence shown here is derived from an EMBL/GenBank/DDBJ whole genome shotgun (WGS) entry which is preliminary data.</text>
</comment>
<sequence>MNKTFIRLLQLELNKALTNKFFITTMIIASIFTLLSAWYMIDTYIYTNAHSAMNSQGNPLPYNATLYKYWIGGETSSLGFTLFSPYFH</sequence>
<evidence type="ECO:0000256" key="1">
    <source>
        <dbReference type="SAM" id="Phobius"/>
    </source>
</evidence>
<evidence type="ECO:0000313" key="3">
    <source>
        <dbReference type="Proteomes" id="UP000435187"/>
    </source>
</evidence>
<protein>
    <recommendedName>
        <fullName evidence="4">ABC transporter permease</fullName>
    </recommendedName>
</protein>
<accession>A0A6N7R0U6</accession>
<organism evidence="2 3">
    <name type="scientific">Gracilibacillus thailandensis</name>
    <dbReference type="NCBI Taxonomy" id="563735"/>
    <lineage>
        <taxon>Bacteria</taxon>
        <taxon>Bacillati</taxon>
        <taxon>Bacillota</taxon>
        <taxon>Bacilli</taxon>
        <taxon>Bacillales</taxon>
        <taxon>Bacillaceae</taxon>
        <taxon>Gracilibacillus</taxon>
    </lineage>
</organism>
<keyword evidence="1" id="KW-0812">Transmembrane</keyword>
<evidence type="ECO:0008006" key="4">
    <source>
        <dbReference type="Google" id="ProtNLM"/>
    </source>
</evidence>
<dbReference type="RefSeq" id="WP_153834654.1">
    <property type="nucleotide sequence ID" value="NZ_JBHUMW010000018.1"/>
</dbReference>
<dbReference type="EMBL" id="WJEE01000009">
    <property type="protein sequence ID" value="MRI65879.1"/>
    <property type="molecule type" value="Genomic_DNA"/>
</dbReference>
<proteinExistence type="predicted"/>
<keyword evidence="1" id="KW-0472">Membrane</keyword>
<keyword evidence="3" id="KW-1185">Reference proteome</keyword>
<dbReference type="Proteomes" id="UP000435187">
    <property type="component" value="Unassembled WGS sequence"/>
</dbReference>
<reference evidence="2 3" key="1">
    <citation type="submission" date="2019-10" db="EMBL/GenBank/DDBJ databases">
        <title>Gracilibacillus salitolerans sp. nov., a moderate halophile isolated from a saline soil in northwest China.</title>
        <authorList>
            <person name="Gan L."/>
        </authorList>
    </citation>
    <scope>NUCLEOTIDE SEQUENCE [LARGE SCALE GENOMIC DNA]</scope>
    <source>
        <strain evidence="2 3">TP2-8</strain>
    </source>
</reference>
<dbReference type="AlphaFoldDB" id="A0A6N7R0U6"/>
<feature type="transmembrane region" description="Helical" evidence="1">
    <location>
        <begin position="21"/>
        <end position="41"/>
    </location>
</feature>
<gene>
    <name evidence="2" type="ORF">GH885_05905</name>
</gene>
<name>A0A6N7R0U6_9BACI</name>
<keyword evidence="1" id="KW-1133">Transmembrane helix</keyword>